<proteinExistence type="predicted"/>
<dbReference type="SUPFAM" id="SSF57959">
    <property type="entry name" value="Leucine zipper domain"/>
    <property type="match status" value="1"/>
</dbReference>
<dbReference type="CDD" id="cd14702">
    <property type="entry name" value="bZIP_plant_GBF1"/>
    <property type="match status" value="1"/>
</dbReference>
<dbReference type="PROSITE" id="PS50217">
    <property type="entry name" value="BZIP"/>
    <property type="match status" value="1"/>
</dbReference>
<feature type="domain" description="BZIP" evidence="7">
    <location>
        <begin position="28"/>
        <end position="75"/>
    </location>
</feature>
<accession>A0AAE0B9B4</accession>
<dbReference type="Pfam" id="PF00170">
    <property type="entry name" value="bZIP_1"/>
    <property type="match status" value="1"/>
</dbReference>
<gene>
    <name evidence="8" type="ORF">Dsin_003553</name>
</gene>
<evidence type="ECO:0000256" key="3">
    <source>
        <dbReference type="ARBA" id="ARBA00023125"/>
    </source>
</evidence>
<evidence type="ECO:0000256" key="6">
    <source>
        <dbReference type="SAM" id="MobiDB-lite"/>
    </source>
</evidence>
<comment type="subcellular location">
    <subcellularLocation>
        <location evidence="1">Nucleus</location>
    </subcellularLocation>
</comment>
<dbReference type="GO" id="GO:0003700">
    <property type="term" value="F:DNA-binding transcription factor activity"/>
    <property type="evidence" value="ECO:0007669"/>
    <property type="project" value="InterPro"/>
</dbReference>
<dbReference type="EMBL" id="JANJYJ010000001">
    <property type="protein sequence ID" value="KAK3231672.1"/>
    <property type="molecule type" value="Genomic_DNA"/>
</dbReference>
<dbReference type="FunFam" id="1.20.5.170:FF:000020">
    <property type="entry name" value="BZIP transcription factor"/>
    <property type="match status" value="1"/>
</dbReference>
<dbReference type="InterPro" id="IPR004827">
    <property type="entry name" value="bZIP"/>
</dbReference>
<keyword evidence="3" id="KW-0238">DNA-binding</keyword>
<sequence>MDSSSENSSRSTLLQNSDSEEDLQVVMDMRRRRRELSNRESARRSRMRKQKHVDALMQEVSRLRTDNNRLLTSINISNHHLIAVQTENFILKALIYLLISRGKD</sequence>
<evidence type="ECO:0000256" key="1">
    <source>
        <dbReference type="ARBA" id="ARBA00004123"/>
    </source>
</evidence>
<dbReference type="SMART" id="SM00338">
    <property type="entry name" value="BRLZ"/>
    <property type="match status" value="1"/>
</dbReference>
<dbReference type="InterPro" id="IPR046347">
    <property type="entry name" value="bZIP_sf"/>
</dbReference>
<protein>
    <recommendedName>
        <fullName evidence="7">BZIP domain-containing protein</fullName>
    </recommendedName>
</protein>
<evidence type="ECO:0000256" key="5">
    <source>
        <dbReference type="ARBA" id="ARBA00023242"/>
    </source>
</evidence>
<dbReference type="PROSITE" id="PS00036">
    <property type="entry name" value="BZIP_BASIC"/>
    <property type="match status" value="1"/>
</dbReference>
<dbReference type="AlphaFoldDB" id="A0AAE0B9B4"/>
<dbReference type="InterPro" id="IPR045314">
    <property type="entry name" value="bZIP_plant_GBF1"/>
</dbReference>
<evidence type="ECO:0000256" key="2">
    <source>
        <dbReference type="ARBA" id="ARBA00023015"/>
    </source>
</evidence>
<keyword evidence="4" id="KW-0804">Transcription</keyword>
<dbReference type="Gene3D" id="1.20.5.170">
    <property type="match status" value="1"/>
</dbReference>
<name>A0AAE0B9B4_9ROSI</name>
<comment type="caution">
    <text evidence="8">The sequence shown here is derived from an EMBL/GenBank/DDBJ whole genome shotgun (WGS) entry which is preliminary data.</text>
</comment>
<reference evidence="8" key="1">
    <citation type="journal article" date="2023" name="Plant J.">
        <title>Genome sequences and population genomics provide insights into the demographic history, inbreeding, and mutation load of two 'living fossil' tree species of Dipteronia.</title>
        <authorList>
            <person name="Feng Y."/>
            <person name="Comes H.P."/>
            <person name="Chen J."/>
            <person name="Zhu S."/>
            <person name="Lu R."/>
            <person name="Zhang X."/>
            <person name="Li P."/>
            <person name="Qiu J."/>
            <person name="Olsen K.M."/>
            <person name="Qiu Y."/>
        </authorList>
    </citation>
    <scope>NUCLEOTIDE SEQUENCE</scope>
    <source>
        <strain evidence="8">NBL</strain>
    </source>
</reference>
<dbReference type="GO" id="GO:0005634">
    <property type="term" value="C:nucleus"/>
    <property type="evidence" value="ECO:0007669"/>
    <property type="project" value="UniProtKB-SubCell"/>
</dbReference>
<feature type="compositionally biased region" description="Low complexity" evidence="6">
    <location>
        <begin position="1"/>
        <end position="11"/>
    </location>
</feature>
<dbReference type="Proteomes" id="UP001281410">
    <property type="component" value="Unassembled WGS sequence"/>
</dbReference>
<keyword evidence="2" id="KW-0805">Transcription regulation</keyword>
<keyword evidence="9" id="KW-1185">Reference proteome</keyword>
<dbReference type="PANTHER" id="PTHR45764:SF38">
    <property type="entry name" value="BZIP TRANSCRIPTION FACTOR 44"/>
    <property type="match status" value="1"/>
</dbReference>
<dbReference type="GO" id="GO:0046982">
    <property type="term" value="F:protein heterodimerization activity"/>
    <property type="evidence" value="ECO:0007669"/>
    <property type="project" value="UniProtKB-ARBA"/>
</dbReference>
<evidence type="ECO:0000313" key="9">
    <source>
        <dbReference type="Proteomes" id="UP001281410"/>
    </source>
</evidence>
<dbReference type="GO" id="GO:0045893">
    <property type="term" value="P:positive regulation of DNA-templated transcription"/>
    <property type="evidence" value="ECO:0007669"/>
    <property type="project" value="TreeGrafter"/>
</dbReference>
<feature type="region of interest" description="Disordered" evidence="6">
    <location>
        <begin position="1"/>
        <end position="53"/>
    </location>
</feature>
<organism evidence="8 9">
    <name type="scientific">Dipteronia sinensis</name>
    <dbReference type="NCBI Taxonomy" id="43782"/>
    <lineage>
        <taxon>Eukaryota</taxon>
        <taxon>Viridiplantae</taxon>
        <taxon>Streptophyta</taxon>
        <taxon>Embryophyta</taxon>
        <taxon>Tracheophyta</taxon>
        <taxon>Spermatophyta</taxon>
        <taxon>Magnoliopsida</taxon>
        <taxon>eudicotyledons</taxon>
        <taxon>Gunneridae</taxon>
        <taxon>Pentapetalae</taxon>
        <taxon>rosids</taxon>
        <taxon>malvids</taxon>
        <taxon>Sapindales</taxon>
        <taxon>Sapindaceae</taxon>
        <taxon>Hippocastanoideae</taxon>
        <taxon>Acereae</taxon>
        <taxon>Dipteronia</taxon>
    </lineage>
</organism>
<dbReference type="GO" id="GO:0000976">
    <property type="term" value="F:transcription cis-regulatory region binding"/>
    <property type="evidence" value="ECO:0007669"/>
    <property type="project" value="TreeGrafter"/>
</dbReference>
<evidence type="ECO:0000256" key="4">
    <source>
        <dbReference type="ARBA" id="ARBA00023163"/>
    </source>
</evidence>
<evidence type="ECO:0000259" key="7">
    <source>
        <dbReference type="PROSITE" id="PS50217"/>
    </source>
</evidence>
<evidence type="ECO:0000313" key="8">
    <source>
        <dbReference type="EMBL" id="KAK3231672.1"/>
    </source>
</evidence>
<dbReference type="PANTHER" id="PTHR45764">
    <property type="entry name" value="BZIP TRANSCRIPTION FACTOR 44"/>
    <property type="match status" value="1"/>
</dbReference>
<keyword evidence="5" id="KW-0539">Nucleus</keyword>